<sequence length="180" mass="19731">MLQSVEVLPAHRATLRRDVRIGCELTTDAHGARRELLVDLSPRGARVMTDATLAPGEHVLLGFADERLGTRIETLARVAHTAHVAIEKPSIGVEFVALDGDVGDALALRLRHVPPPLPRRRARRELVWIDALVTWEEDLGDRVNVFEVSDALAAIDDDDIAIETLAPVLTGSAPAYRWVC</sequence>
<dbReference type="KEGG" id="samy:DB32_003113"/>
<gene>
    <name evidence="2" type="ORF">DB32_003113</name>
</gene>
<reference evidence="2 3" key="1">
    <citation type="submission" date="2015-03" db="EMBL/GenBank/DDBJ databases">
        <title>Genome assembly of Sandaracinus amylolyticus DSM 53668.</title>
        <authorList>
            <person name="Sharma G."/>
            <person name="Subramanian S."/>
        </authorList>
    </citation>
    <scope>NUCLEOTIDE SEQUENCE [LARGE SCALE GENOMIC DNA]</scope>
    <source>
        <strain evidence="2 3">DSM 53668</strain>
    </source>
</reference>
<protein>
    <recommendedName>
        <fullName evidence="1">PilZ domain-containing protein</fullName>
    </recommendedName>
</protein>
<dbReference type="Pfam" id="PF07238">
    <property type="entry name" value="PilZ"/>
    <property type="match status" value="1"/>
</dbReference>
<dbReference type="RefSeq" id="WP_053233178.1">
    <property type="nucleotide sequence ID" value="NZ_CP011125.1"/>
</dbReference>
<accession>A0A0F6SEX7</accession>
<dbReference type="InterPro" id="IPR009875">
    <property type="entry name" value="PilZ_domain"/>
</dbReference>
<proteinExistence type="predicted"/>
<evidence type="ECO:0000259" key="1">
    <source>
        <dbReference type="Pfam" id="PF07238"/>
    </source>
</evidence>
<dbReference type="STRING" id="927083.DB32_003113"/>
<organism evidence="2 3">
    <name type="scientific">Sandaracinus amylolyticus</name>
    <dbReference type="NCBI Taxonomy" id="927083"/>
    <lineage>
        <taxon>Bacteria</taxon>
        <taxon>Pseudomonadati</taxon>
        <taxon>Myxococcota</taxon>
        <taxon>Polyangia</taxon>
        <taxon>Polyangiales</taxon>
        <taxon>Sandaracinaceae</taxon>
        <taxon>Sandaracinus</taxon>
    </lineage>
</organism>
<keyword evidence="3" id="KW-1185">Reference proteome</keyword>
<dbReference type="SUPFAM" id="SSF141371">
    <property type="entry name" value="PilZ domain-like"/>
    <property type="match status" value="1"/>
</dbReference>
<evidence type="ECO:0000313" key="2">
    <source>
        <dbReference type="EMBL" id="AKF05964.1"/>
    </source>
</evidence>
<dbReference type="Proteomes" id="UP000034883">
    <property type="component" value="Chromosome"/>
</dbReference>
<dbReference type="EMBL" id="CP011125">
    <property type="protein sequence ID" value="AKF05964.1"/>
    <property type="molecule type" value="Genomic_DNA"/>
</dbReference>
<dbReference type="GO" id="GO:0035438">
    <property type="term" value="F:cyclic-di-GMP binding"/>
    <property type="evidence" value="ECO:0007669"/>
    <property type="project" value="InterPro"/>
</dbReference>
<evidence type="ECO:0000313" key="3">
    <source>
        <dbReference type="Proteomes" id="UP000034883"/>
    </source>
</evidence>
<name>A0A0F6SEX7_9BACT</name>
<feature type="domain" description="PilZ" evidence="1">
    <location>
        <begin position="12"/>
        <end position="105"/>
    </location>
</feature>
<dbReference type="AlphaFoldDB" id="A0A0F6SEX7"/>